<evidence type="ECO:0000313" key="3">
    <source>
        <dbReference type="EMBL" id="KGD65270.1"/>
    </source>
</evidence>
<dbReference type="NCBIfam" id="TIGR01451">
    <property type="entry name" value="B_ant_repeat"/>
    <property type="match status" value="7"/>
</dbReference>
<feature type="domain" description="DUF11" evidence="2">
    <location>
        <begin position="1765"/>
        <end position="1886"/>
    </location>
</feature>
<dbReference type="InterPro" id="IPR001434">
    <property type="entry name" value="OmcB-like_DUF11"/>
</dbReference>
<evidence type="ECO:0000256" key="1">
    <source>
        <dbReference type="SAM" id="MobiDB-lite"/>
    </source>
</evidence>
<dbReference type="PANTHER" id="PTHR34819:SF3">
    <property type="entry name" value="CELL SURFACE PROTEIN"/>
    <property type="match status" value="1"/>
</dbReference>
<feature type="domain" description="DUF11" evidence="2">
    <location>
        <begin position="2699"/>
        <end position="2747"/>
    </location>
</feature>
<organism evidence="3 4">
    <name type="scientific">Alcanivorax nanhaiticus</name>
    <dbReference type="NCBI Taxonomy" id="1177154"/>
    <lineage>
        <taxon>Bacteria</taxon>
        <taxon>Pseudomonadati</taxon>
        <taxon>Pseudomonadota</taxon>
        <taxon>Gammaproteobacteria</taxon>
        <taxon>Oceanospirillales</taxon>
        <taxon>Alcanivoracaceae</taxon>
        <taxon>Alcanivorax</taxon>
    </lineage>
</organism>
<dbReference type="PANTHER" id="PTHR34819">
    <property type="entry name" value="LARGE CYSTEINE-RICH PERIPLASMIC PROTEIN OMCB"/>
    <property type="match status" value="1"/>
</dbReference>
<dbReference type="InterPro" id="IPR026466">
    <property type="entry name" value="Fim_isopep_form_D2_dom"/>
</dbReference>
<dbReference type="Proteomes" id="UP000029444">
    <property type="component" value="Unassembled WGS sequence"/>
</dbReference>
<dbReference type="NCBIfam" id="TIGR04226">
    <property type="entry name" value="RrgB_K2N_iso_D2"/>
    <property type="match status" value="3"/>
</dbReference>
<gene>
    <name evidence="3" type="ORF">Y5S_01704</name>
</gene>
<dbReference type="InterPro" id="IPR047589">
    <property type="entry name" value="DUF11_rpt"/>
</dbReference>
<comment type="caution">
    <text evidence="3">The sequence shown here is derived from an EMBL/GenBank/DDBJ whole genome shotgun (WGS) entry which is preliminary data.</text>
</comment>
<dbReference type="eggNOG" id="COG4932">
    <property type="taxonomic scope" value="Bacteria"/>
</dbReference>
<feature type="domain" description="DUF11" evidence="2">
    <location>
        <begin position="3510"/>
        <end position="3623"/>
    </location>
</feature>
<keyword evidence="4" id="KW-1185">Reference proteome</keyword>
<dbReference type="EMBL" id="ARXV01000005">
    <property type="protein sequence ID" value="KGD65270.1"/>
    <property type="molecule type" value="Genomic_DNA"/>
</dbReference>
<dbReference type="Gene3D" id="2.60.40.10">
    <property type="entry name" value="Immunoglobulins"/>
    <property type="match status" value="1"/>
</dbReference>
<name>A0A095URW7_9GAMM</name>
<evidence type="ECO:0000259" key="2">
    <source>
        <dbReference type="Pfam" id="PF01345"/>
    </source>
</evidence>
<accession>A0A095URW7</accession>
<feature type="domain" description="DUF11" evidence="2">
    <location>
        <begin position="2265"/>
        <end position="2367"/>
    </location>
</feature>
<feature type="region of interest" description="Disordered" evidence="1">
    <location>
        <begin position="1221"/>
        <end position="1242"/>
    </location>
</feature>
<dbReference type="eggNOG" id="COG1361">
    <property type="taxonomic scope" value="Bacteria"/>
</dbReference>
<dbReference type="PATRIC" id="fig|1177154.3.peg.1734"/>
<proteinExistence type="predicted"/>
<feature type="domain" description="DUF11" evidence="2">
    <location>
        <begin position="3342"/>
        <end position="3405"/>
    </location>
</feature>
<feature type="region of interest" description="Disordered" evidence="1">
    <location>
        <begin position="2827"/>
        <end position="2853"/>
    </location>
</feature>
<protein>
    <recommendedName>
        <fullName evidence="2">DUF11 domain-containing protein</fullName>
    </recommendedName>
</protein>
<reference evidence="3 4" key="1">
    <citation type="submission" date="2012-09" db="EMBL/GenBank/DDBJ databases">
        <title>Genome Sequence of alkane-degrading Bacterium Alcanivorax sp. 19-m-6.</title>
        <authorList>
            <person name="Lai Q."/>
            <person name="Shao Z."/>
        </authorList>
    </citation>
    <scope>NUCLEOTIDE SEQUENCE [LARGE SCALE GENOMIC DNA]</scope>
    <source>
        <strain evidence="3 4">19-m-6</strain>
    </source>
</reference>
<sequence length="4399" mass="464622">MIFAALRPRHFTFPLKWAVAMLLIVLSGGQLWAQCYAREGSPQLFDFVGNNNLNYCELCGYGYVTAEVRNPFMDGGDGTSDPDMDNIEIEFNLGSTGLQLWYGGGGAVPEVSYSINGGGYTAGGSVSQSGNTVTVTNLPTLNNNTSNNRENGGGIGRATTMRVRIAVHRPSNPEGLEFASKNVSASLVDFDMQDSCSATNALEWDREWSFPTGWTWETDPYNEGPFNRNETLDYRSPNLDIAKSGWNYDAGQRRASESDTVYGHNDDDVVWRVQIRNNGDAPVQDLRLDDVISDADLMEITHICASEGSANTVAANNGAGMPGNCEPTSIALGNPLNDYVVEPPFGAGDDNLPYENGDLVDANNGQTINLYMVGKIYNDASCRQGWMQNDVQDVEYGCEAQPGPGGLNASDTGDANMYTRYGETDGGGSNIGLRVQRRLTGLDSVQPVGARGLMTITLRNEGRGTVYFDQGDSWHLRDVLPPEYVMDPTFTPQIVAESQLYGNYEGRIDTLEWINRAGGLPLNGSDTTTYLNNTAPEFRLSSSTTDSDADQAEEDRHLMRHGDELTFQFRVVLIDPDYYDLSANLDVLEEDVISSPEPNTDPTKVPDLENRLYVQFRTLCAAQGLQEYDLRGNNNNGSMTGNSLNNYAIADQDRGQVPADPEDLDINIDGQTFILTNDRNQRLPLRVILTNNGGHDAEDYQAFVTFGATMEIVTSPAQCSVVPVSGSPIQPAPWKTWVDPVAIPSTATVYRCDEPSPLAPGQTVNYDFEVIKTNDPAGIAEDDLTFRADVVGEIFTARGLNASGDGLPLWFPAPGSTNNLRADGEIDRGNNYSLDTHWARVIGFNLIKNLVGTCNENVADVSYEAPAPGQSKDRERVQIGEECTWKIETGGWFGFETPGFSFISVQNIQVRDQVPDGQSYISNTDYTLQSTPLITGVNMDTARAPLEEGEFGWRFNVPDSTRIEVADEWFILDTVTRILNKPQDDRNAPNVHAANRTNVLDSTFDAAFFNENTQLQENYTLGSGLIGAEGSLSQGTTTGYPEEPIRRADVVVTEPVIEVEKQVCNETLYGAGPSCSNWVDLTDEGDTFHSYIFRLTVSNRVADDGQPRSPAYDLELTDNLDASDLMLVVDFATDGLDNDGDGLIDGADTDGEGSVADNVVLNGTPAVITFSHLHGVDGTGLRRIEPGNSVELYYRVDPDERAAPQQVLTNRFSSLYDSLEGSANEHGQQTVVTPGNGELGGARQYNSAEADAAIEIIPLLTQPKEILRLSQTPLGQGSPQEVTPGEEIEYQLLAELPVAVLRNLVVEDQLPAGLSCAEAPVVDLSQPPYAAAGFKRPDLTPVPPITPTCSGTQVRWDFGDVTLTSVVAGQSRFEFPLTFIARVDNSASNNDGTTLTNGFPATTTQLSYQNQGGATVVLTFDEVAVEVKEADVSLDKVWVNPVDGGDLIDITITATNSGTAPAYNLRVWEDLLDSEMTFIAGSVSGTDPPDVVDTTTYGPNRPVFVWLPANPLAPGASRTFTFQVRVDDAVQPLQMLQNLVRGDWTSLPGQGTALNSTGQIGADGAADGQRIGSLDGSASAPNDYEAISNTVQATVGPLALTKTDLDPAMAPEIGAHKAFQLDILLPEGTTQNLQIQDFLNSGAVSYVLADNADFDITYDFTGIASINGAAPSEAAMSALPTDGASGAVLWNVGTVVTATEDDLSTTTLNPQIRITYYGRINNDLNTDRGDTLGNGVQVNYTHGQTGAPAPTLNDNTALVTAIESDLSATKNYTNISGGQLTGGTVLEYTVTLTNNGNATAYDLNIVDTLPTGLTLDSSFTPTATINGSAVTGFVSAPADGGSGQWIWGRDNADGSLDLAAGQALVLTYRAVISVPGGTFTNIMNADWTSLQDVSVYERTGDGCPAITAPDDYCISAQVTTADSADDTAISKAFLVDTWAADGSLGGDGRLRVGDSLDYQLTLTLNESTTRSVVLSDVLPAGMEFDRIVSVNGDNTPPFDSVYPFTHAPIGAPSVAGDASSGQTVTFSLGDISNANDNNSANNDLVLVYRARVVEDVLAHQAALGLDNAVTLSYATLSGDPVPLDPGRMQGTVGITVNQPLMSDVVKTERNGRTSPYNVMDLAGETMAFRLETQNNGDAPAYDLLISGNVAYELDESTLTTPVLSIDGTPLAAADFVYTPPAARGGSVSIKLNVPVMPGSVLTIDYDIGFHTDTPPNTTWSHGAGITEYWSLPATSGQRYAPVAVTEFVMSNPATLAVPVKTLLAPTTKAVIGEAVEYTITVPGATLSAALSDVQITDTLNSDLEFVSATVNDPAFGLTDNGSAGQNVDLNLAQIPAGQQAEITLVARVVNNADSNAGDSFVNTASYTFNGSTLTSSATAALTIAEPQLTVSKDVTSPATINAGTVLDYSVQVTAATGANAADAHDLTLTDTLDIGLVYEAGSASLGDPDTITGDGINTPQVLTWNVATLAEGGNLNLTYQAVVQDSVGAGQTLNNTLVLRWTSLAGSSAYERTGSETPAFNDYVATDSSQVTTTDSTAFSKQVVSDTYLPDDDGVLRVGDRVNFALQVALQEGSHTDLVVTDTLPAGMAFEQVVSVDQFGTAGTLAAPAVSGQTVTFDIGDITNPVDGDASNDVYVITYQARVLNLDALSQQPLVQTLANSAELTYTLVSGPVTPVPATASIDVHQPLLDVTAVNVTTATGADTVVTAGEVVTYTVDIQNSGQAPAYDVQIQDVLPAGLRVAGVTTQSIELLSGAALPVQAPTYDPVTGQAQWDLDGAADAWTIPAGDTLRLVYTAQGDADLGASLTLDNSVLVNLYFSFDNGDVPTDGDASEREDYGPTAAQSASLTSPGAGALQKTITQPEAEIGVPFTYQIRVPAVAENIALSDVHVLDDLSSSVAVLAFSEARYSLDGGTSWAAMSNQGTATALDLVDQASGNGVDVPASGQMLVELTVYLQDDPVNVAGLTFNNTARYSYGSFAGDTATLADTSEDMIIVEPSLVMTKDGPATLAYGTPGLFTLSVQNTDTVATARDITVTDYLPNLAAGGMCDVPPVVTDVSIYESDATTLVNTLAESTDYTLSFTPGDPCVLVINGVSATAALGPEQILVVSYEAQLDQDTPTDASLTNFAAATQWFSADDAAPVRRTYNHDLQEVIEDVADPQDYHTLTPVLPSMQVDKTVSVQVDADGDGQPSPGDTLRYVIDVTNTSAASLTGFSIIDDLGALNAGEWFEAGSLVIVSLPAGSSDNSDPAGGTNGQGLVDIADLNLAAQGDAGDAIQVTFDVTLVAVLDDATEVLNQGRIDFLGNTLQLTDDPALAGSEDPTAITVNSAPQMRVQKVSADISADASVLEPGETLRYTLTVANIGNEDARDVFLRDAIPQYTSYVAGTTTLNGSPVPDPAAGISAIESGMLVNGPVDVTPGVLLADSLAPADHVATVTFDVQVDSDALPGTLIANQGFVLGTGNGGTDFMEQPSDDPATPALNDPTVDIVGNLPLLDVQKTVVLANDLNGNNAPDPDDTLLYTFTVTNTADQPATNVMLTDLIPANTSYVPASTTLNGAAVADLSGASPLVSGMPVNSVGEASGVVAANSTAEVTLQVTINTGTANGTVIINQGTMSSEELPDELSDQDGIDSNGDQPTQIIVGEAQQLAIVKNVVVVGGGAVMPGSELEYTVQVSNVGTVPATQVIIQDDLSWLATMGVFVANSATLNGGVAGVTEGTLLVADYGMAYGDLAPGANALLRFRVTLDSAIPLDAIVSNTGEVYWNNNTQTASSTVDIQVGAIPGAATLSGALWHDEDFDNIFDATETALVDWDVQVWSNNTLLRVTQSANDGSYSLAGLPETQPGQSYELRFVAPGATVTTAALGMTDSDPAFTDGLQRITGITAVADAVVANLNLPIDPNGVVYNAVTREPVAGATLSLVAANGVAVAAACFDDPVQQGQVTQASGFYKFDMNFSDPSCLSGADYRIQVQPPGGGFTTGESNIITPITGEQTAAYDVPVCSDDAISTSAQCEAQVSAAAPPTSVAANSPLTGYYLNLMLAGATVEGRQMFNNHIPVDPKLSGAVTISKVASVVNVSRGEFVPYVIRINNSYGSRLSDLAIVDDFPAGFKYVEGSARLNDLPVEPEVQGRRLIWQGLNLDATGEHTLKMLFIVGAGVGEGEYVNRAQVFQARTTRRASRSLAGAASVSGQASATVRVVPDPDFDCSDVIGKVFDDANLNGYQDDGEAGLPNVRAVTARGLIVTSDQYGRFHITCAVVPNELRGSNFILKVDDRSLPSGYRMTTENPLVRRATRGKMIKFNFGAALHRVVRLDIADPVFEPDSVEMRMQWETRLPLLMDQLQAGPSILRLAYMGERDSKKLVEKRLEALKERIADLWAKMGNAYELEIETEIFWRTGKPGE</sequence>
<dbReference type="InterPro" id="IPR013783">
    <property type="entry name" value="Ig-like_fold"/>
</dbReference>
<dbReference type="SUPFAM" id="SSF117074">
    <property type="entry name" value="Hypothetical protein PA1324"/>
    <property type="match status" value="1"/>
</dbReference>
<evidence type="ECO:0000313" key="4">
    <source>
        <dbReference type="Proteomes" id="UP000029444"/>
    </source>
</evidence>
<dbReference type="STRING" id="1177154.Y5S_01704"/>
<dbReference type="Pfam" id="PF01345">
    <property type="entry name" value="DUF11"/>
    <property type="match status" value="6"/>
</dbReference>
<dbReference type="InterPro" id="IPR051172">
    <property type="entry name" value="Chlamydia_OmcB"/>
</dbReference>
<feature type="domain" description="DUF11" evidence="2">
    <location>
        <begin position="2388"/>
        <end position="2497"/>
    </location>
</feature>
<dbReference type="Gene3D" id="2.60.40.740">
    <property type="match status" value="5"/>
</dbReference>